<evidence type="ECO:0000313" key="14">
    <source>
        <dbReference type="Proteomes" id="UP000286976"/>
    </source>
</evidence>
<evidence type="ECO:0000256" key="7">
    <source>
        <dbReference type="ARBA" id="ARBA00023002"/>
    </source>
</evidence>
<comment type="subcellular location">
    <subcellularLocation>
        <location evidence="1 8">Cytoplasm</location>
    </subcellularLocation>
</comment>
<evidence type="ECO:0000256" key="8">
    <source>
        <dbReference type="HAMAP-Rule" id="MF_01925"/>
    </source>
</evidence>
<dbReference type="InterPro" id="IPR028939">
    <property type="entry name" value="P5C_Rdtase_cat_N"/>
</dbReference>
<comment type="pathway">
    <text evidence="8">Amino-acid biosynthesis; L-proline biosynthesis; L-proline from L-glutamate 5-semialdehyde: step 1/1.</text>
</comment>
<dbReference type="UniPathway" id="UPA00098">
    <property type="reaction ID" value="UER00361"/>
</dbReference>
<dbReference type="PANTHER" id="PTHR11645:SF0">
    <property type="entry name" value="PYRROLINE-5-CARBOXYLATE REDUCTASE 3"/>
    <property type="match status" value="1"/>
</dbReference>
<dbReference type="Gene3D" id="3.40.50.720">
    <property type="entry name" value="NAD(P)-binding Rossmann-like Domain"/>
    <property type="match status" value="1"/>
</dbReference>
<evidence type="ECO:0000256" key="4">
    <source>
        <dbReference type="ARBA" id="ARBA00022605"/>
    </source>
</evidence>
<accession>A0A432X080</accession>
<dbReference type="InterPro" id="IPR029036">
    <property type="entry name" value="P5CR_dimer"/>
</dbReference>
<comment type="function">
    <text evidence="8">Catalyzes the reduction of 1-pyrroline-5-carboxylate (PCA) to L-proline.</text>
</comment>
<evidence type="ECO:0000256" key="9">
    <source>
        <dbReference type="NCBIfam" id="TIGR00112"/>
    </source>
</evidence>
<dbReference type="EC" id="1.5.1.2" evidence="8 9"/>
<keyword evidence="5 8" id="KW-0641">Proline biosynthesis</keyword>
<keyword evidence="7 8" id="KW-0560">Oxidoreductase</keyword>
<sequence>MSKQADVRTIGFIGAGNMPRSIIGGMIRGGYPADKVWASNRSRPKLDALHSDFGIQVTQDNHELVAACDVIVLSVKPQIMQEVCADLKAHSPDITKKLVTTVAAGVPIAKYHAYLGNETRVIRIMPNTPSLVGEGVSGLCADTSVTEADRSYITQVFDYVGLTIWLEEESSIDVLGAVAGSGPAYFFEFMDGLQKAAEALGFDATTARAMVQQTALGAAKMATESELSLEELRKQVTSKGGSTAKGIEAYQEHKLNEISDQAVRAAVARNQEMAKLF</sequence>
<gene>
    <name evidence="8" type="primary">proC</name>
    <name evidence="13" type="ORF">CWE15_09450</name>
</gene>
<evidence type="ECO:0000259" key="12">
    <source>
        <dbReference type="Pfam" id="PF14748"/>
    </source>
</evidence>
<dbReference type="GO" id="GO:0004735">
    <property type="term" value="F:pyrroline-5-carboxylate reductase activity"/>
    <property type="evidence" value="ECO:0007669"/>
    <property type="project" value="UniProtKB-UniRule"/>
</dbReference>
<dbReference type="SUPFAM" id="SSF51735">
    <property type="entry name" value="NAD(P)-binding Rossmann-fold domains"/>
    <property type="match status" value="1"/>
</dbReference>
<dbReference type="Pfam" id="PF14748">
    <property type="entry name" value="P5CR_dimer"/>
    <property type="match status" value="1"/>
</dbReference>
<dbReference type="RefSeq" id="WP_126757842.1">
    <property type="nucleotide sequence ID" value="NZ_PIPQ01000006.1"/>
</dbReference>
<proteinExistence type="inferred from homology"/>
<dbReference type="SUPFAM" id="SSF48179">
    <property type="entry name" value="6-phosphogluconate dehydrogenase C-terminal domain-like"/>
    <property type="match status" value="1"/>
</dbReference>
<dbReference type="AlphaFoldDB" id="A0A432X080"/>
<dbReference type="HAMAP" id="MF_01925">
    <property type="entry name" value="P5C_reductase"/>
    <property type="match status" value="1"/>
</dbReference>
<keyword evidence="4 8" id="KW-0028">Amino-acid biosynthesis</keyword>
<dbReference type="InterPro" id="IPR036291">
    <property type="entry name" value="NAD(P)-bd_dom_sf"/>
</dbReference>
<dbReference type="FunFam" id="3.40.50.720:FF:000190">
    <property type="entry name" value="Pyrroline-5-carboxylate reductase"/>
    <property type="match status" value="1"/>
</dbReference>
<evidence type="ECO:0000256" key="5">
    <source>
        <dbReference type="ARBA" id="ARBA00022650"/>
    </source>
</evidence>
<evidence type="ECO:0000256" key="6">
    <source>
        <dbReference type="ARBA" id="ARBA00022857"/>
    </source>
</evidence>
<dbReference type="OrthoDB" id="9805754at2"/>
<evidence type="ECO:0000313" key="13">
    <source>
        <dbReference type="EMBL" id="RUO39342.1"/>
    </source>
</evidence>
<organism evidence="13 14">
    <name type="scientific">Aliidiomarina taiwanensis</name>
    <dbReference type="NCBI Taxonomy" id="946228"/>
    <lineage>
        <taxon>Bacteria</taxon>
        <taxon>Pseudomonadati</taxon>
        <taxon>Pseudomonadota</taxon>
        <taxon>Gammaproteobacteria</taxon>
        <taxon>Alteromonadales</taxon>
        <taxon>Idiomarinaceae</taxon>
        <taxon>Aliidiomarina</taxon>
    </lineage>
</organism>
<name>A0A432X080_9GAMM</name>
<feature type="binding site" evidence="10">
    <location>
        <begin position="13"/>
        <end position="18"/>
    </location>
    <ligand>
        <name>NADP(+)</name>
        <dbReference type="ChEBI" id="CHEBI:58349"/>
    </ligand>
</feature>
<evidence type="ECO:0000256" key="10">
    <source>
        <dbReference type="PIRSR" id="PIRSR000193-1"/>
    </source>
</evidence>
<dbReference type="PIRSF" id="PIRSF000193">
    <property type="entry name" value="Pyrrol-5-carb_rd"/>
    <property type="match status" value="1"/>
</dbReference>
<dbReference type="GO" id="GO:0055129">
    <property type="term" value="P:L-proline biosynthetic process"/>
    <property type="evidence" value="ECO:0007669"/>
    <property type="project" value="UniProtKB-UniRule"/>
</dbReference>
<comment type="catalytic activity">
    <reaction evidence="8">
        <text>L-proline + NAD(+) = (S)-1-pyrroline-5-carboxylate + NADH + 2 H(+)</text>
        <dbReference type="Rhea" id="RHEA:14105"/>
        <dbReference type="ChEBI" id="CHEBI:15378"/>
        <dbReference type="ChEBI" id="CHEBI:17388"/>
        <dbReference type="ChEBI" id="CHEBI:57540"/>
        <dbReference type="ChEBI" id="CHEBI:57945"/>
        <dbReference type="ChEBI" id="CHEBI:60039"/>
        <dbReference type="EC" id="1.5.1.2"/>
    </reaction>
</comment>
<dbReference type="InterPro" id="IPR000304">
    <property type="entry name" value="Pyrroline-COOH_reductase"/>
</dbReference>
<reference evidence="13 14" key="1">
    <citation type="journal article" date="2011" name="Front. Microbiol.">
        <title>Genomic signatures of strain selection and enhancement in Bacillus atrophaeus var. globigii, a historical biowarfare simulant.</title>
        <authorList>
            <person name="Gibbons H.S."/>
            <person name="Broomall S.M."/>
            <person name="McNew L.A."/>
            <person name="Daligault H."/>
            <person name="Chapman C."/>
            <person name="Bruce D."/>
            <person name="Karavis M."/>
            <person name="Krepps M."/>
            <person name="McGregor P.A."/>
            <person name="Hong C."/>
            <person name="Park K.H."/>
            <person name="Akmal A."/>
            <person name="Feldman A."/>
            <person name="Lin J.S."/>
            <person name="Chang W.E."/>
            <person name="Higgs B.W."/>
            <person name="Demirev P."/>
            <person name="Lindquist J."/>
            <person name="Liem A."/>
            <person name="Fochler E."/>
            <person name="Read T.D."/>
            <person name="Tapia R."/>
            <person name="Johnson S."/>
            <person name="Bishop-Lilly K.A."/>
            <person name="Detter C."/>
            <person name="Han C."/>
            <person name="Sozhamannan S."/>
            <person name="Rosenzweig C.N."/>
            <person name="Skowronski E.W."/>
        </authorList>
    </citation>
    <scope>NUCLEOTIDE SEQUENCE [LARGE SCALE GENOMIC DNA]</scope>
    <source>
        <strain evidence="13 14">AIT1</strain>
    </source>
</reference>
<dbReference type="EMBL" id="PIPQ01000006">
    <property type="protein sequence ID" value="RUO39342.1"/>
    <property type="molecule type" value="Genomic_DNA"/>
</dbReference>
<dbReference type="GO" id="GO:0005737">
    <property type="term" value="C:cytoplasm"/>
    <property type="evidence" value="ECO:0007669"/>
    <property type="project" value="UniProtKB-SubCell"/>
</dbReference>
<evidence type="ECO:0000259" key="11">
    <source>
        <dbReference type="Pfam" id="PF03807"/>
    </source>
</evidence>
<evidence type="ECO:0000256" key="2">
    <source>
        <dbReference type="ARBA" id="ARBA00005525"/>
    </source>
</evidence>
<dbReference type="FunFam" id="1.10.3730.10:FF:000001">
    <property type="entry name" value="Pyrroline-5-carboxylate reductase"/>
    <property type="match status" value="1"/>
</dbReference>
<dbReference type="NCBIfam" id="TIGR00112">
    <property type="entry name" value="proC"/>
    <property type="match status" value="1"/>
</dbReference>
<keyword evidence="14" id="KW-1185">Reference proteome</keyword>
<dbReference type="Pfam" id="PF03807">
    <property type="entry name" value="F420_oxidored"/>
    <property type="match status" value="1"/>
</dbReference>
<keyword evidence="6 8" id="KW-0521">NADP</keyword>
<feature type="binding site" evidence="10">
    <location>
        <position position="61"/>
    </location>
    <ligand>
        <name>NADPH</name>
        <dbReference type="ChEBI" id="CHEBI:57783"/>
    </ligand>
</feature>
<feature type="domain" description="Pyrroline-5-carboxylate reductase catalytic N-terminal" evidence="11">
    <location>
        <begin position="9"/>
        <end position="104"/>
    </location>
</feature>
<comment type="caution">
    <text evidence="13">The sequence shown here is derived from an EMBL/GenBank/DDBJ whole genome shotgun (WGS) entry which is preliminary data.</text>
</comment>
<dbReference type="Proteomes" id="UP000286976">
    <property type="component" value="Unassembled WGS sequence"/>
</dbReference>
<comment type="catalytic activity">
    <reaction evidence="8">
        <text>L-proline + NADP(+) = (S)-1-pyrroline-5-carboxylate + NADPH + 2 H(+)</text>
        <dbReference type="Rhea" id="RHEA:14109"/>
        <dbReference type="ChEBI" id="CHEBI:15378"/>
        <dbReference type="ChEBI" id="CHEBI:17388"/>
        <dbReference type="ChEBI" id="CHEBI:57783"/>
        <dbReference type="ChEBI" id="CHEBI:58349"/>
        <dbReference type="ChEBI" id="CHEBI:60039"/>
        <dbReference type="EC" id="1.5.1.2"/>
    </reaction>
</comment>
<feature type="domain" description="Pyrroline-5-carboxylate reductase dimerisation" evidence="12">
    <location>
        <begin position="169"/>
        <end position="273"/>
    </location>
</feature>
<evidence type="ECO:0000256" key="3">
    <source>
        <dbReference type="ARBA" id="ARBA00022490"/>
    </source>
</evidence>
<evidence type="ECO:0000256" key="1">
    <source>
        <dbReference type="ARBA" id="ARBA00004496"/>
    </source>
</evidence>
<keyword evidence="3 8" id="KW-0963">Cytoplasm</keyword>
<comment type="similarity">
    <text evidence="2 8">Belongs to the pyrroline-5-carboxylate reductase family.</text>
</comment>
<dbReference type="InterPro" id="IPR008927">
    <property type="entry name" value="6-PGluconate_DH-like_C_sf"/>
</dbReference>
<dbReference type="Gene3D" id="1.10.3730.10">
    <property type="entry name" value="ProC C-terminal domain-like"/>
    <property type="match status" value="1"/>
</dbReference>
<protein>
    <recommendedName>
        <fullName evidence="8 9">Pyrroline-5-carboxylate reductase</fullName>
        <shortName evidence="8">P5C reductase</shortName>
        <shortName evidence="8">P5CR</shortName>
        <ecNumber evidence="8 9">1.5.1.2</ecNumber>
    </recommendedName>
    <alternativeName>
        <fullName evidence="8">PCA reductase</fullName>
    </alternativeName>
</protein>
<dbReference type="PANTHER" id="PTHR11645">
    <property type="entry name" value="PYRROLINE-5-CARBOXYLATE REDUCTASE"/>
    <property type="match status" value="1"/>
</dbReference>